<keyword evidence="13" id="KW-1185">Reference proteome</keyword>
<comment type="catalytic activity">
    <reaction evidence="10">
        <text>L-tyrosine + O2 = L-dopaquinone + H2O</text>
        <dbReference type="Rhea" id="RHEA:18117"/>
        <dbReference type="ChEBI" id="CHEBI:15377"/>
        <dbReference type="ChEBI" id="CHEBI:15379"/>
        <dbReference type="ChEBI" id="CHEBI:57924"/>
        <dbReference type="ChEBI" id="CHEBI:58315"/>
        <dbReference type="EC" id="1.14.18.1"/>
    </reaction>
</comment>
<dbReference type="GO" id="GO:0004503">
    <property type="term" value="F:tyrosinase activity"/>
    <property type="evidence" value="ECO:0007669"/>
    <property type="project" value="UniProtKB-EC"/>
</dbReference>
<dbReference type="Proteomes" id="UP000664521">
    <property type="component" value="Unassembled WGS sequence"/>
</dbReference>
<keyword evidence="7" id="KW-0503">Monooxygenase</keyword>
<dbReference type="InterPro" id="IPR002227">
    <property type="entry name" value="Tyrosinase_Cu-bd"/>
</dbReference>
<organism evidence="12 13">
    <name type="scientific">Heterodermia speciosa</name>
    <dbReference type="NCBI Taxonomy" id="116794"/>
    <lineage>
        <taxon>Eukaryota</taxon>
        <taxon>Fungi</taxon>
        <taxon>Dikarya</taxon>
        <taxon>Ascomycota</taxon>
        <taxon>Pezizomycotina</taxon>
        <taxon>Lecanoromycetes</taxon>
        <taxon>OSLEUM clade</taxon>
        <taxon>Lecanoromycetidae</taxon>
        <taxon>Caliciales</taxon>
        <taxon>Physciaceae</taxon>
        <taxon>Heterodermia</taxon>
    </lineage>
</organism>
<evidence type="ECO:0000256" key="8">
    <source>
        <dbReference type="ARBA" id="ARBA00023101"/>
    </source>
</evidence>
<dbReference type="PRINTS" id="PR00092">
    <property type="entry name" value="TYROSINASE"/>
</dbReference>
<evidence type="ECO:0000256" key="5">
    <source>
        <dbReference type="ARBA" id="ARBA00023002"/>
    </source>
</evidence>
<gene>
    <name evidence="12" type="ORF">HETSPECPRED_007876</name>
</gene>
<dbReference type="SUPFAM" id="SSF48056">
    <property type="entry name" value="Di-copper centre-containing domain"/>
    <property type="match status" value="1"/>
</dbReference>
<dbReference type="EC" id="1.14.18.1" evidence="3"/>
<evidence type="ECO:0000256" key="4">
    <source>
        <dbReference type="ARBA" id="ARBA00022723"/>
    </source>
</evidence>
<dbReference type="InterPro" id="IPR008922">
    <property type="entry name" value="Di-copper_centre_dom_sf"/>
</dbReference>
<proteinExistence type="inferred from homology"/>
<dbReference type="GO" id="GO:0042438">
    <property type="term" value="P:melanin biosynthetic process"/>
    <property type="evidence" value="ECO:0007669"/>
    <property type="project" value="UniProtKB-KW"/>
</dbReference>
<reference evidence="12" key="1">
    <citation type="submission" date="2021-03" db="EMBL/GenBank/DDBJ databases">
        <authorList>
            <person name="Tagirdzhanova G."/>
        </authorList>
    </citation>
    <scope>NUCLEOTIDE SEQUENCE</scope>
</reference>
<evidence type="ECO:0000256" key="9">
    <source>
        <dbReference type="ARBA" id="ARBA00048233"/>
    </source>
</evidence>
<evidence type="ECO:0000313" key="12">
    <source>
        <dbReference type="EMBL" id="CAF9931456.1"/>
    </source>
</evidence>
<dbReference type="AlphaFoldDB" id="A0A8H3FVH9"/>
<evidence type="ECO:0000256" key="2">
    <source>
        <dbReference type="ARBA" id="ARBA00009928"/>
    </source>
</evidence>
<dbReference type="PROSITE" id="PS00498">
    <property type="entry name" value="TYROSINASE_2"/>
    <property type="match status" value="1"/>
</dbReference>
<evidence type="ECO:0000259" key="11">
    <source>
        <dbReference type="PROSITE" id="PS00498"/>
    </source>
</evidence>
<dbReference type="EMBL" id="CAJPDS010000059">
    <property type="protein sequence ID" value="CAF9931456.1"/>
    <property type="molecule type" value="Genomic_DNA"/>
</dbReference>
<evidence type="ECO:0000256" key="1">
    <source>
        <dbReference type="ARBA" id="ARBA00001973"/>
    </source>
</evidence>
<protein>
    <recommendedName>
        <fullName evidence="3">tyrosinase</fullName>
        <ecNumber evidence="3">1.14.18.1</ecNumber>
    </recommendedName>
</protein>
<comment type="similarity">
    <text evidence="2">Belongs to the tyrosinase family.</text>
</comment>
<dbReference type="PANTHER" id="PTHR11474">
    <property type="entry name" value="TYROSINASE FAMILY MEMBER"/>
    <property type="match status" value="1"/>
</dbReference>
<keyword evidence="5" id="KW-0560">Oxidoreductase</keyword>
<evidence type="ECO:0000256" key="3">
    <source>
        <dbReference type="ARBA" id="ARBA00011906"/>
    </source>
</evidence>
<accession>A0A8H3FVH9</accession>
<comment type="cofactor">
    <cofactor evidence="1">
        <name>Cu(2+)</name>
        <dbReference type="ChEBI" id="CHEBI:29036"/>
    </cofactor>
</comment>
<evidence type="ECO:0000313" key="13">
    <source>
        <dbReference type="Proteomes" id="UP000664521"/>
    </source>
</evidence>
<evidence type="ECO:0000256" key="6">
    <source>
        <dbReference type="ARBA" id="ARBA00023008"/>
    </source>
</evidence>
<evidence type="ECO:0000256" key="7">
    <source>
        <dbReference type="ARBA" id="ARBA00023033"/>
    </source>
</evidence>
<sequence length="643" mass="72200">MASNPWSRYLTKGLSYKGDIPQRQDFRDLSAEQKYLYTEGLKRFYDPSISNPDDPLSFYQIAVKPDGLQTQLQGHVKAIAEGIDDKDLQKQSYLDLADKFRIPYWDWARTDVQIVPQECLDPNFQWPGPPSSASSQLNTNPLYDYTFPKVAKENVTMVDKNNKQYTTTVRYPDPQSPNDNILYKLTDFYNSPGKERPEYTLPPLIPERNLTERTAYILQAYQTYNAMSNDKYRAGSEKPEDAANWGSLEDIHNAIHNLTGGIGVPNDPNAIVGHMTSVPNSSFDPIFWLHHANIDRLFDIWQALHESDEKEYTYVLEHGAGWGDFVVAPGDKESKLSPLYPFRPTVDRWYNSDDVRRTEDFGYTYPETAGLSYPSTDEQKAVLYKRISQIYDSPPKLIQDSKQNVATAGENLLAQAQLLKDLESQGSAATAQLQDSLISQLPDIATLVYRSLGPTKPYLRDLAPKNKYLEWLINVKAAKHVMDGNYTVHFFLGPQDESRVALWAATPTHVGTFAPLGQRSTTNCKKCQAAQADETQVTGQVPLTLALMERYLAGIAGVNDLTPASIVPYLTNNLRWRVATNDGIVVQDRSQVTNLKVFVVSNEVTLPDDPSALPIYDPKVTIYPEITDGRGEGTGLSAEDLSS</sequence>
<evidence type="ECO:0000256" key="10">
    <source>
        <dbReference type="ARBA" id="ARBA00048881"/>
    </source>
</evidence>
<comment type="catalytic activity">
    <reaction evidence="9">
        <text>2 L-dopa + O2 = 2 L-dopaquinone + 2 H2O</text>
        <dbReference type="Rhea" id="RHEA:34287"/>
        <dbReference type="ChEBI" id="CHEBI:15377"/>
        <dbReference type="ChEBI" id="CHEBI:15379"/>
        <dbReference type="ChEBI" id="CHEBI:57504"/>
        <dbReference type="ChEBI" id="CHEBI:57924"/>
        <dbReference type="EC" id="1.14.18.1"/>
    </reaction>
</comment>
<dbReference type="GO" id="GO:0046872">
    <property type="term" value="F:metal ion binding"/>
    <property type="evidence" value="ECO:0007669"/>
    <property type="project" value="UniProtKB-KW"/>
</dbReference>
<dbReference type="OrthoDB" id="6132182at2759"/>
<dbReference type="Gene3D" id="2.60.310.20">
    <property type="match status" value="1"/>
</dbReference>
<keyword evidence="6" id="KW-0186">Copper</keyword>
<dbReference type="Pfam" id="PF00264">
    <property type="entry name" value="Tyrosinase"/>
    <property type="match status" value="1"/>
</dbReference>
<feature type="domain" description="Tyrosinase copper-binding" evidence="11">
    <location>
        <begin position="284"/>
        <end position="295"/>
    </location>
</feature>
<dbReference type="InterPro" id="IPR050316">
    <property type="entry name" value="Tyrosinase/Hemocyanin"/>
</dbReference>
<dbReference type="Pfam" id="PF18132">
    <property type="entry name" value="Tyrosinase_C"/>
    <property type="match status" value="1"/>
</dbReference>
<keyword evidence="4" id="KW-0479">Metal-binding</keyword>
<name>A0A8H3FVH9_9LECA</name>
<dbReference type="PANTHER" id="PTHR11474:SF76">
    <property type="entry name" value="SHKT DOMAIN-CONTAINING PROTEIN"/>
    <property type="match status" value="1"/>
</dbReference>
<dbReference type="InterPro" id="IPR041640">
    <property type="entry name" value="Tyrosinase_C"/>
</dbReference>
<keyword evidence="8" id="KW-0470">Melanin biosynthesis</keyword>
<comment type="caution">
    <text evidence="12">The sequence shown here is derived from an EMBL/GenBank/DDBJ whole genome shotgun (WGS) entry which is preliminary data.</text>
</comment>
<dbReference type="Gene3D" id="1.10.1280.10">
    <property type="entry name" value="Di-copper center containing domain from catechol oxidase"/>
    <property type="match status" value="1"/>
</dbReference>